<dbReference type="Gene3D" id="2.130.10.10">
    <property type="entry name" value="YVTN repeat-like/Quinoprotein amine dehydrogenase"/>
    <property type="match status" value="1"/>
</dbReference>
<dbReference type="InterPro" id="IPR002372">
    <property type="entry name" value="PQQ_rpt_dom"/>
</dbReference>
<dbReference type="SUPFAM" id="SSF50998">
    <property type="entry name" value="Quinoprotein alcohol dehydrogenase-like"/>
    <property type="match status" value="1"/>
</dbReference>
<proteinExistence type="predicted"/>
<evidence type="ECO:0000259" key="2">
    <source>
        <dbReference type="Pfam" id="PF13360"/>
    </source>
</evidence>
<reference evidence="3 4" key="1">
    <citation type="submission" date="2016-10" db="EMBL/GenBank/DDBJ databases">
        <authorList>
            <person name="de Groot N.N."/>
        </authorList>
    </citation>
    <scope>NUCLEOTIDE SEQUENCE [LARGE SCALE GENOMIC DNA]</scope>
    <source>
        <strain evidence="3 4">DSM 43941</strain>
    </source>
</reference>
<protein>
    <submittedName>
        <fullName evidence="3">PQQ-like domain-containing protein</fullName>
    </submittedName>
</protein>
<sequence>MGADRVIVIDLGLDRGEPESYTRPGRRTTPLWFGPAILAVLLLFTVTGSVPPPGPPLTALLRLPIGPGDPFTTSGDRLLIQTAGELSAYDLESGAREWRVAQQIPVYRLRTGGGVLLLRPWAPGRSEPGTTALSVVDGEQRWHNGRNVISFPGSGLMVAVEGVRSVYGTGRRVEKSVEVIDPPTGFARWRLWVPSTAVLLGIPGRDGGPARMMLIRDDLIAQLYDVGTGALLAQRKLPASGYDPENPVVAGGLVLVRHPGPSGMEMSAYHPETLRPLWTKPAGSIREIRVCGRLACVIGLDGVRMIDPATGGELWHRPGWRRVEESGGQLVAYADGPDSPAGVVDPETGAVLVDLTGWRPVPGVTAGEGLLVVREIGPGPRTMIGVAAPGMARPRLLAELPTGTGECQSVPERLICRSMYGELIVWAYRSGS</sequence>
<feature type="domain" description="Pyrrolo-quinoline quinone repeat" evidence="2">
    <location>
        <begin position="175"/>
        <end position="317"/>
    </location>
</feature>
<evidence type="ECO:0000313" key="3">
    <source>
        <dbReference type="EMBL" id="SDT78087.1"/>
    </source>
</evidence>
<keyword evidence="1" id="KW-0472">Membrane</keyword>
<evidence type="ECO:0000256" key="1">
    <source>
        <dbReference type="SAM" id="Phobius"/>
    </source>
</evidence>
<dbReference type="AlphaFoldDB" id="A0A1H2D689"/>
<dbReference type="Pfam" id="PF13360">
    <property type="entry name" value="PQQ_2"/>
    <property type="match status" value="1"/>
</dbReference>
<keyword evidence="4" id="KW-1185">Reference proteome</keyword>
<evidence type="ECO:0000313" key="4">
    <source>
        <dbReference type="Proteomes" id="UP000198688"/>
    </source>
</evidence>
<dbReference type="EMBL" id="LT629758">
    <property type="protein sequence ID" value="SDT78087.1"/>
    <property type="molecule type" value="Genomic_DNA"/>
</dbReference>
<dbReference type="InterPro" id="IPR015943">
    <property type="entry name" value="WD40/YVTN_repeat-like_dom_sf"/>
</dbReference>
<dbReference type="RefSeq" id="WP_092553945.1">
    <property type="nucleotide sequence ID" value="NZ_BOMJ01000024.1"/>
</dbReference>
<dbReference type="STRING" id="113562.SAMN04489716_8225"/>
<accession>A0A1H2D689</accession>
<organism evidence="3 4">
    <name type="scientific">Actinoplanes derwentensis</name>
    <dbReference type="NCBI Taxonomy" id="113562"/>
    <lineage>
        <taxon>Bacteria</taxon>
        <taxon>Bacillati</taxon>
        <taxon>Actinomycetota</taxon>
        <taxon>Actinomycetes</taxon>
        <taxon>Micromonosporales</taxon>
        <taxon>Micromonosporaceae</taxon>
        <taxon>Actinoplanes</taxon>
    </lineage>
</organism>
<keyword evidence="1" id="KW-1133">Transmembrane helix</keyword>
<name>A0A1H2D689_9ACTN</name>
<dbReference type="OrthoDB" id="3326598at2"/>
<dbReference type="InterPro" id="IPR011047">
    <property type="entry name" value="Quinoprotein_ADH-like_sf"/>
</dbReference>
<dbReference type="Proteomes" id="UP000198688">
    <property type="component" value="Chromosome I"/>
</dbReference>
<gene>
    <name evidence="3" type="ORF">SAMN04489716_8225</name>
</gene>
<keyword evidence="1" id="KW-0812">Transmembrane</keyword>
<feature type="transmembrane region" description="Helical" evidence="1">
    <location>
        <begin position="31"/>
        <end position="50"/>
    </location>
</feature>